<evidence type="ECO:0000313" key="2">
    <source>
        <dbReference type="Proteomes" id="UP000324222"/>
    </source>
</evidence>
<gene>
    <name evidence="1" type="ORF">E2C01_043324</name>
</gene>
<comment type="caution">
    <text evidence="1">The sequence shown here is derived from an EMBL/GenBank/DDBJ whole genome shotgun (WGS) entry which is preliminary data.</text>
</comment>
<dbReference type="AlphaFoldDB" id="A0A5B7FP65"/>
<dbReference type="Proteomes" id="UP000324222">
    <property type="component" value="Unassembled WGS sequence"/>
</dbReference>
<protein>
    <submittedName>
        <fullName evidence="1">Uncharacterized protein</fullName>
    </submittedName>
</protein>
<reference evidence="1 2" key="1">
    <citation type="submission" date="2019-05" db="EMBL/GenBank/DDBJ databases">
        <title>Another draft genome of Portunus trituberculatus and its Hox gene families provides insights of decapod evolution.</title>
        <authorList>
            <person name="Jeong J.-H."/>
            <person name="Song I."/>
            <person name="Kim S."/>
            <person name="Choi T."/>
            <person name="Kim D."/>
            <person name="Ryu S."/>
            <person name="Kim W."/>
        </authorList>
    </citation>
    <scope>NUCLEOTIDE SEQUENCE [LARGE SCALE GENOMIC DNA]</scope>
    <source>
        <tissue evidence="1">Muscle</tissue>
    </source>
</reference>
<proteinExistence type="predicted"/>
<name>A0A5B7FP65_PORTR</name>
<dbReference type="EMBL" id="VSRR010008923">
    <property type="protein sequence ID" value="MPC49520.1"/>
    <property type="molecule type" value="Genomic_DNA"/>
</dbReference>
<accession>A0A5B7FP65</accession>
<organism evidence="1 2">
    <name type="scientific">Portunus trituberculatus</name>
    <name type="common">Swimming crab</name>
    <name type="synonym">Neptunus trituberculatus</name>
    <dbReference type="NCBI Taxonomy" id="210409"/>
    <lineage>
        <taxon>Eukaryota</taxon>
        <taxon>Metazoa</taxon>
        <taxon>Ecdysozoa</taxon>
        <taxon>Arthropoda</taxon>
        <taxon>Crustacea</taxon>
        <taxon>Multicrustacea</taxon>
        <taxon>Malacostraca</taxon>
        <taxon>Eumalacostraca</taxon>
        <taxon>Eucarida</taxon>
        <taxon>Decapoda</taxon>
        <taxon>Pleocyemata</taxon>
        <taxon>Brachyura</taxon>
        <taxon>Eubrachyura</taxon>
        <taxon>Portunoidea</taxon>
        <taxon>Portunidae</taxon>
        <taxon>Portuninae</taxon>
        <taxon>Portunus</taxon>
    </lineage>
</organism>
<evidence type="ECO:0000313" key="1">
    <source>
        <dbReference type="EMBL" id="MPC49520.1"/>
    </source>
</evidence>
<sequence length="237" mass="26262">MRTEKAGGNREGATVSCLRQLWFGEEKKMRFSKGEVVFHRLKIISKAANVAEVNVEKVEGGVKAFVVVTERAVVRPGDIFGPLPRSGDLLGDINVHHKLWLSSPFTDLSGKLAFNYVILHDLEQLVQHPIRNPDRLGDTPNILDLFHTSNPFAYAVVLSSLLGSSHQYLISVSCPIFPIPPQDSQSTDAPGILPLPVGGDLKMYYADFPWNDYRFHVRDPSLCAERIAEEIVSGIKG</sequence>
<keyword evidence="2" id="KW-1185">Reference proteome</keyword>